<keyword evidence="1" id="KW-0732">Signal</keyword>
<evidence type="ECO:0000313" key="3">
    <source>
        <dbReference type="Proteomes" id="UP000541610"/>
    </source>
</evidence>
<reference evidence="2 3" key="1">
    <citation type="submission" date="2020-04" db="EMBL/GenBank/DDBJ databases">
        <title>Perkinsus olseni comparative genomics.</title>
        <authorList>
            <person name="Bogema D.R."/>
        </authorList>
    </citation>
    <scope>NUCLEOTIDE SEQUENCE [LARGE SCALE GENOMIC DNA]</scope>
    <source>
        <strain evidence="2">00978-12</strain>
    </source>
</reference>
<feature type="signal peptide" evidence="1">
    <location>
        <begin position="1"/>
        <end position="18"/>
    </location>
</feature>
<protein>
    <submittedName>
        <fullName evidence="2">Uncharacterized protein</fullName>
    </submittedName>
</protein>
<comment type="caution">
    <text evidence="2">The sequence shown here is derived from an EMBL/GenBank/DDBJ whole genome shotgun (WGS) entry which is preliminary data.</text>
</comment>
<feature type="chain" id="PRO_5029450158" evidence="1">
    <location>
        <begin position="19"/>
        <end position="139"/>
    </location>
</feature>
<evidence type="ECO:0000256" key="1">
    <source>
        <dbReference type="SAM" id="SignalP"/>
    </source>
</evidence>
<dbReference type="Proteomes" id="UP000541610">
    <property type="component" value="Unassembled WGS sequence"/>
</dbReference>
<name>A0A7J6PIK2_PEROL</name>
<gene>
    <name evidence="2" type="ORF">FOZ60_002654</name>
</gene>
<dbReference type="EMBL" id="JABANP010000015">
    <property type="protein sequence ID" value="KAF4695955.1"/>
    <property type="molecule type" value="Genomic_DNA"/>
</dbReference>
<sequence>MVFRNIIRGLSIVILVIGAPPPPSGTFSTVIAQQPSFLCVQTTWSEDPHEDVKLGVKCGIAEIESDYLTVDKVVPSVYKLDDASHEDYDFFRNSVDWKCQEFPAMQVGDLATFNYDRTSQSMMVPFQGAKRNLTAGACF</sequence>
<organism evidence="2 3">
    <name type="scientific">Perkinsus olseni</name>
    <name type="common">Perkinsus atlanticus</name>
    <dbReference type="NCBI Taxonomy" id="32597"/>
    <lineage>
        <taxon>Eukaryota</taxon>
        <taxon>Sar</taxon>
        <taxon>Alveolata</taxon>
        <taxon>Perkinsozoa</taxon>
        <taxon>Perkinsea</taxon>
        <taxon>Perkinsida</taxon>
        <taxon>Perkinsidae</taxon>
        <taxon>Perkinsus</taxon>
    </lineage>
</organism>
<accession>A0A7J6PIK2</accession>
<dbReference type="AlphaFoldDB" id="A0A7J6PIK2"/>
<proteinExistence type="predicted"/>
<evidence type="ECO:0000313" key="2">
    <source>
        <dbReference type="EMBL" id="KAF4695955.1"/>
    </source>
</evidence>